<dbReference type="AlphaFoldDB" id="A0A934VQ33"/>
<feature type="domain" description="Gfo/Idh/MocA-like oxidoreductase N-terminal" evidence="2">
    <location>
        <begin position="10"/>
        <end position="129"/>
    </location>
</feature>
<dbReference type="PANTHER" id="PTHR43818">
    <property type="entry name" value="BCDNA.GH03377"/>
    <property type="match status" value="1"/>
</dbReference>
<gene>
    <name evidence="4" type="ORF">JIN87_06285</name>
</gene>
<dbReference type="InterPro" id="IPR000683">
    <property type="entry name" value="Gfo/Idh/MocA-like_OxRdtase_N"/>
</dbReference>
<dbReference type="GO" id="GO:0016491">
    <property type="term" value="F:oxidoreductase activity"/>
    <property type="evidence" value="ECO:0007669"/>
    <property type="project" value="UniProtKB-KW"/>
</dbReference>
<accession>A0A934VQ33</accession>
<reference evidence="4" key="1">
    <citation type="submission" date="2021-01" db="EMBL/GenBank/DDBJ databases">
        <title>Modified the classification status of verrucomicrobia.</title>
        <authorList>
            <person name="Feng X."/>
        </authorList>
    </citation>
    <scope>NUCLEOTIDE SEQUENCE</scope>
    <source>
        <strain evidence="4">KCTC 13126</strain>
    </source>
</reference>
<dbReference type="GO" id="GO:0000166">
    <property type="term" value="F:nucleotide binding"/>
    <property type="evidence" value="ECO:0007669"/>
    <property type="project" value="InterPro"/>
</dbReference>
<proteinExistence type="predicted"/>
<comment type="caution">
    <text evidence="4">The sequence shown here is derived from an EMBL/GenBank/DDBJ whole genome shotgun (WGS) entry which is preliminary data.</text>
</comment>
<protein>
    <submittedName>
        <fullName evidence="4">Gfo/Idh/MocA family oxidoreductase</fullName>
    </submittedName>
</protein>
<evidence type="ECO:0000256" key="1">
    <source>
        <dbReference type="ARBA" id="ARBA00023002"/>
    </source>
</evidence>
<dbReference type="EMBL" id="JAENIL010000009">
    <property type="protein sequence ID" value="MBK1876470.1"/>
    <property type="molecule type" value="Genomic_DNA"/>
</dbReference>
<dbReference type="Pfam" id="PF22725">
    <property type="entry name" value="GFO_IDH_MocA_C3"/>
    <property type="match status" value="1"/>
</dbReference>
<dbReference type="Pfam" id="PF01408">
    <property type="entry name" value="GFO_IDH_MocA"/>
    <property type="match status" value="1"/>
</dbReference>
<dbReference type="PANTHER" id="PTHR43818:SF11">
    <property type="entry name" value="BCDNA.GH03377"/>
    <property type="match status" value="1"/>
</dbReference>
<dbReference type="SUPFAM" id="SSF51735">
    <property type="entry name" value="NAD(P)-binding Rossmann-fold domains"/>
    <property type="match status" value="1"/>
</dbReference>
<dbReference type="Gene3D" id="3.40.50.720">
    <property type="entry name" value="NAD(P)-binding Rossmann-like Domain"/>
    <property type="match status" value="1"/>
</dbReference>
<keyword evidence="5" id="KW-1185">Reference proteome</keyword>
<keyword evidence="1" id="KW-0560">Oxidoreductase</keyword>
<feature type="domain" description="GFO/IDH/MocA-like oxidoreductase" evidence="3">
    <location>
        <begin position="137"/>
        <end position="260"/>
    </location>
</feature>
<evidence type="ECO:0000259" key="2">
    <source>
        <dbReference type="Pfam" id="PF01408"/>
    </source>
</evidence>
<dbReference type="SUPFAM" id="SSF55347">
    <property type="entry name" value="Glyceraldehyde-3-phosphate dehydrogenase-like, C-terminal domain"/>
    <property type="match status" value="1"/>
</dbReference>
<dbReference type="InterPro" id="IPR050463">
    <property type="entry name" value="Gfo/Idh/MocA_oxidrdct_glycsds"/>
</dbReference>
<evidence type="ECO:0000313" key="5">
    <source>
        <dbReference type="Proteomes" id="UP000617628"/>
    </source>
</evidence>
<dbReference type="InterPro" id="IPR036291">
    <property type="entry name" value="NAD(P)-bd_dom_sf"/>
</dbReference>
<dbReference type="Gene3D" id="3.30.360.10">
    <property type="entry name" value="Dihydrodipicolinate Reductase, domain 2"/>
    <property type="match status" value="1"/>
</dbReference>
<organism evidence="4 5">
    <name type="scientific">Pelagicoccus mobilis</name>
    <dbReference type="NCBI Taxonomy" id="415221"/>
    <lineage>
        <taxon>Bacteria</taxon>
        <taxon>Pseudomonadati</taxon>
        <taxon>Verrucomicrobiota</taxon>
        <taxon>Opitutia</taxon>
        <taxon>Puniceicoccales</taxon>
        <taxon>Pelagicoccaceae</taxon>
        <taxon>Pelagicoccus</taxon>
    </lineage>
</organism>
<sequence length="327" mass="36079">MPENPTRTISWGIIGCGDVTELKSGPAYQKTQGFELTGVTRRDLAKAEDYAARHGVPRVFASATELIESPDIDAVYIATPPDSHKQYALEVAAAGKPCCIEKPMAPTYQDCLEILAAFEANTTPVYVAYYRRTLPRFLQVKKWIDDGAIGKVRHVHWQYSKPPSEIDLSDNYNWRTDAKIAKGGHFDDLASHGFNLFCYLLGDVKSASGICANQLGLYSAYDSISSNWIHESGVTGTGFLNFGSFEHVDQVEILGSEGRIHFPVFAEQPITLASASDSQSLEIKHPENVQLHHVEALRDDLFGIRTHPSLGATGAHTNWILDEILKS</sequence>
<dbReference type="InterPro" id="IPR055170">
    <property type="entry name" value="GFO_IDH_MocA-like_dom"/>
</dbReference>
<name>A0A934VQ33_9BACT</name>
<dbReference type="Proteomes" id="UP000617628">
    <property type="component" value="Unassembled WGS sequence"/>
</dbReference>
<evidence type="ECO:0000259" key="3">
    <source>
        <dbReference type="Pfam" id="PF22725"/>
    </source>
</evidence>
<evidence type="ECO:0000313" key="4">
    <source>
        <dbReference type="EMBL" id="MBK1876470.1"/>
    </source>
</evidence>
<dbReference type="RefSeq" id="WP_200354687.1">
    <property type="nucleotide sequence ID" value="NZ_JAENIL010000009.1"/>
</dbReference>